<keyword evidence="2" id="KW-0472">Membrane</keyword>
<feature type="compositionally biased region" description="Polar residues" evidence="1">
    <location>
        <begin position="53"/>
        <end position="78"/>
    </location>
</feature>
<keyword evidence="2" id="KW-0812">Transmembrane</keyword>
<dbReference type="PANTHER" id="PTHR15260">
    <property type="entry name" value="SARCOSPAN"/>
    <property type="match status" value="1"/>
</dbReference>
<dbReference type="InterPro" id="IPR030429">
    <property type="entry name" value="Sarcospan"/>
</dbReference>
<dbReference type="GeneID" id="117575867"/>
<name>A0A6P8XY17_DROAB</name>
<evidence type="ECO:0000256" key="1">
    <source>
        <dbReference type="SAM" id="MobiDB-lite"/>
    </source>
</evidence>
<feature type="region of interest" description="Disordered" evidence="1">
    <location>
        <begin position="418"/>
        <end position="438"/>
    </location>
</feature>
<accession>A0A6P8XY17</accession>
<dbReference type="GO" id="GO:0016010">
    <property type="term" value="C:dystrophin-associated glycoprotein complex"/>
    <property type="evidence" value="ECO:0007669"/>
    <property type="project" value="InterPro"/>
</dbReference>
<proteinExistence type="predicted"/>
<feature type="transmembrane region" description="Helical" evidence="2">
    <location>
        <begin position="358"/>
        <end position="381"/>
    </location>
</feature>
<sequence>MNQENIRPISTYDNLSARSAAATATAAAASSNINTNSNTNTNTNSNSISNASQPKVQQLGSNTSATQPSGTIDNGISGYQNATAETHQQQHNPSSSDLNETRANNSIAAVRAALSDAKCKFFGINNYEYDALHPSAAAVSLSPSSDATNNSGCQAQGTKATSNYANVIDASPISVSVLPEASGLQPMKTTTTATSSTFTPDRALPYGTTYEQIPLSDLDIPQPSQAVYMSTTVPQNIKGMKIAGRHTPTRNSLRHSRMIVVNNKTRHSIHESYSSHIRNLNLSRQLLIFQLAIGLLIVCLSVWILILAPNASILINPYLSGLSLLLASIAGLILLGRNRRSEYQRSYHNCYKVLLVESYVFCTLALIFCSLALVCAAIEFAEVNSSLASGDAACGPATSSLLNYRNCTCLTEIPTTESEAESEITTDNTGSQSTNESDSLNCQAIGGEWKYILGCSMALNTAGIVATFLYIMIYICCYRSSRKHFNTSI</sequence>
<dbReference type="PANTHER" id="PTHR15260:SF1">
    <property type="entry name" value="SARCOSPAN"/>
    <property type="match status" value="1"/>
</dbReference>
<feature type="transmembrane region" description="Helical" evidence="2">
    <location>
        <begin position="286"/>
        <end position="306"/>
    </location>
</feature>
<protein>
    <submittedName>
        <fullName evidence="4">Uncharacterized protein LOC117575867</fullName>
    </submittedName>
</protein>
<evidence type="ECO:0000313" key="4">
    <source>
        <dbReference type="RefSeq" id="XP_034116185.1"/>
    </source>
</evidence>
<gene>
    <name evidence="4" type="primary">LOC117575867</name>
</gene>
<organism evidence="3 4">
    <name type="scientific">Drosophila albomicans</name>
    <name type="common">Fruit fly</name>
    <dbReference type="NCBI Taxonomy" id="7291"/>
    <lineage>
        <taxon>Eukaryota</taxon>
        <taxon>Metazoa</taxon>
        <taxon>Ecdysozoa</taxon>
        <taxon>Arthropoda</taxon>
        <taxon>Hexapoda</taxon>
        <taxon>Insecta</taxon>
        <taxon>Pterygota</taxon>
        <taxon>Neoptera</taxon>
        <taxon>Endopterygota</taxon>
        <taxon>Diptera</taxon>
        <taxon>Brachycera</taxon>
        <taxon>Muscomorpha</taxon>
        <taxon>Ephydroidea</taxon>
        <taxon>Drosophilidae</taxon>
        <taxon>Drosophila</taxon>
    </lineage>
</organism>
<feature type="transmembrane region" description="Helical" evidence="2">
    <location>
        <begin position="318"/>
        <end position="337"/>
    </location>
</feature>
<feature type="compositionally biased region" description="Low complexity" evidence="1">
    <location>
        <begin position="29"/>
        <end position="52"/>
    </location>
</feature>
<dbReference type="RefSeq" id="XP_034116185.1">
    <property type="nucleotide sequence ID" value="XM_034260294.2"/>
</dbReference>
<feature type="region of interest" description="Disordered" evidence="1">
    <location>
        <begin position="29"/>
        <end position="78"/>
    </location>
</feature>
<keyword evidence="2" id="KW-1133">Transmembrane helix</keyword>
<dbReference type="GO" id="GO:0042383">
    <property type="term" value="C:sarcolemma"/>
    <property type="evidence" value="ECO:0007669"/>
    <property type="project" value="TreeGrafter"/>
</dbReference>
<evidence type="ECO:0000256" key="2">
    <source>
        <dbReference type="SAM" id="Phobius"/>
    </source>
</evidence>
<evidence type="ECO:0000313" key="3">
    <source>
        <dbReference type="Proteomes" id="UP000515160"/>
    </source>
</evidence>
<dbReference type="Proteomes" id="UP000515160">
    <property type="component" value="Chromosome X"/>
</dbReference>
<reference evidence="4" key="1">
    <citation type="submission" date="2025-08" db="UniProtKB">
        <authorList>
            <consortium name="RefSeq"/>
        </authorList>
    </citation>
    <scope>IDENTIFICATION</scope>
    <source>
        <strain evidence="4">15112-1751.03</strain>
        <tissue evidence="4">Whole Adult</tissue>
    </source>
</reference>
<dbReference type="OrthoDB" id="7685256at2759"/>
<keyword evidence="3" id="KW-1185">Reference proteome</keyword>
<dbReference type="AlphaFoldDB" id="A0A6P8XY17"/>
<feature type="compositionally biased region" description="Polar residues" evidence="1">
    <location>
        <begin position="427"/>
        <end position="438"/>
    </location>
</feature>
<feature type="transmembrane region" description="Helical" evidence="2">
    <location>
        <begin position="451"/>
        <end position="475"/>
    </location>
</feature>